<dbReference type="PROSITE" id="PS51996">
    <property type="entry name" value="TR_MART"/>
    <property type="match status" value="2"/>
</dbReference>
<dbReference type="SUPFAM" id="SSF56399">
    <property type="entry name" value="ADP-ribosylation"/>
    <property type="match status" value="2"/>
</dbReference>
<evidence type="ECO:0000256" key="1">
    <source>
        <dbReference type="ARBA" id="ARBA00009558"/>
    </source>
</evidence>
<reference evidence="9 10" key="1">
    <citation type="submission" date="2024-01" db="EMBL/GenBank/DDBJ databases">
        <authorList>
            <person name="Alioto T."/>
            <person name="Alioto T."/>
            <person name="Gomez Garrido J."/>
        </authorList>
    </citation>
    <scope>NUCLEOTIDE SEQUENCE [LARGE SCALE GENOMIC DNA]</scope>
</reference>
<sequence>IPVDLNYVRFSNIPESRHDALTQVLQASSVKAVTVLLTAEMKHSYLTTGGVGLTAEMRRSYLITGGIVLIVGLSGLMWWLVTSALQTSALQISALQSSEPFPLNMAPDAVDDMYDGCREKMETVIDTYFKDELVGNFSVAWKRAESCSKKRHPEDKALTKNHMQAICVYTSNNIYTEFNNAVRTGKKDYGTCCFKFHSLHFWLTRAIQILNKKQECRTSYRRTKVGFNGKPHSIIRFGTFASSSKLPDLTRFGSKTCFKIKSCLGAYLKDYSSLNRKEEEVLIPPYEIFQITNIKAVLLTAEMKHSYLTTGRVGLTAEMKRSYLITGGIVLIVGLSGLVWWLVTSSLQISAPQISALQISESFPLDMAPNAVDDMYKGCKEKMEKKVNNKYFNEEDVGTFKKAWKNAEECSNKPHPDNKDLTKDHMQAICVYTSNDIYEEFNKAVRTGKKTYTSSFKFHSFHFWLTSAIQILNKKQKCQISYRRTDNEFTGKLRSYIRFGTFTSSSKLTNLTDFGSKTCFEIKSCLGAYLKDYSNVDREEQQVLIPPYEKFQITKIIEGKGKFRLMPDCEKVFILKSKGKSVSHLNCKVAK</sequence>
<evidence type="ECO:0000256" key="7">
    <source>
        <dbReference type="RuleBase" id="RU361228"/>
    </source>
</evidence>
<name>A0AAV1Q9X9_SCOSC</name>
<keyword evidence="10" id="KW-1185">Reference proteome</keyword>
<dbReference type="InterPro" id="IPR050999">
    <property type="entry name" value="ADP-ribosyltransferase_ARG"/>
</dbReference>
<dbReference type="AlphaFoldDB" id="A0AAV1Q9X9"/>
<evidence type="ECO:0000256" key="3">
    <source>
        <dbReference type="ARBA" id="ARBA00022679"/>
    </source>
</evidence>
<proteinExistence type="inferred from homology"/>
<dbReference type="Proteomes" id="UP001314229">
    <property type="component" value="Unassembled WGS sequence"/>
</dbReference>
<organism evidence="9 10">
    <name type="scientific">Scomber scombrus</name>
    <name type="common">Atlantic mackerel</name>
    <name type="synonym">Scomber vernalis</name>
    <dbReference type="NCBI Taxonomy" id="13677"/>
    <lineage>
        <taxon>Eukaryota</taxon>
        <taxon>Metazoa</taxon>
        <taxon>Chordata</taxon>
        <taxon>Craniata</taxon>
        <taxon>Vertebrata</taxon>
        <taxon>Euteleostomi</taxon>
        <taxon>Actinopterygii</taxon>
        <taxon>Neopterygii</taxon>
        <taxon>Teleostei</taxon>
        <taxon>Neoteleostei</taxon>
        <taxon>Acanthomorphata</taxon>
        <taxon>Pelagiaria</taxon>
        <taxon>Scombriformes</taxon>
        <taxon>Scombridae</taxon>
        <taxon>Scomber</taxon>
    </lineage>
</organism>
<dbReference type="GO" id="GO:0003950">
    <property type="term" value="F:NAD+ poly-ADP-ribosyltransferase activity"/>
    <property type="evidence" value="ECO:0007669"/>
    <property type="project" value="TreeGrafter"/>
</dbReference>
<keyword evidence="7" id="KW-0520">NAD</keyword>
<dbReference type="InterPro" id="IPR000768">
    <property type="entry name" value="ART"/>
</dbReference>
<evidence type="ECO:0000256" key="4">
    <source>
        <dbReference type="ARBA" id="ARBA00022695"/>
    </source>
</evidence>
<gene>
    <name evidence="9" type="ORF">FSCOSCO3_A033798</name>
</gene>
<dbReference type="EC" id="2.4.2.31" evidence="7"/>
<keyword evidence="8" id="KW-1133">Transmembrane helix</keyword>
<keyword evidence="4" id="KW-0548">Nucleotidyltransferase</keyword>
<keyword evidence="8" id="KW-0812">Transmembrane</keyword>
<evidence type="ECO:0000256" key="5">
    <source>
        <dbReference type="ARBA" id="ARBA00022857"/>
    </source>
</evidence>
<dbReference type="FunFam" id="3.90.176.10:FF:000003">
    <property type="entry name" value="NAD(P)(+)--arginine ADP-ribosyltransferase"/>
    <property type="match status" value="2"/>
</dbReference>
<feature type="transmembrane region" description="Helical" evidence="8">
    <location>
        <begin position="61"/>
        <end position="81"/>
    </location>
</feature>
<keyword evidence="8" id="KW-0472">Membrane</keyword>
<keyword evidence="2 7" id="KW-0328">Glycosyltransferase</keyword>
<dbReference type="Pfam" id="PF01129">
    <property type="entry name" value="ART"/>
    <property type="match status" value="2"/>
</dbReference>
<evidence type="ECO:0000256" key="6">
    <source>
        <dbReference type="ARBA" id="ARBA00047597"/>
    </source>
</evidence>
<dbReference type="PANTHER" id="PTHR10339:SF29">
    <property type="entry name" value="NAD(P)(+)--ARGININE ADP-RIBOSYLTRANSFERASE"/>
    <property type="match status" value="1"/>
</dbReference>
<feature type="non-terminal residue" evidence="9">
    <location>
        <position position="1"/>
    </location>
</feature>
<feature type="transmembrane region" description="Helical" evidence="8">
    <location>
        <begin position="322"/>
        <end position="343"/>
    </location>
</feature>
<dbReference type="EMBL" id="CAWUFR010000637">
    <property type="protein sequence ID" value="CAK6980031.1"/>
    <property type="molecule type" value="Genomic_DNA"/>
</dbReference>
<keyword evidence="5 7" id="KW-0521">NADP</keyword>
<evidence type="ECO:0000256" key="8">
    <source>
        <dbReference type="SAM" id="Phobius"/>
    </source>
</evidence>
<dbReference type="GO" id="GO:0016779">
    <property type="term" value="F:nucleotidyltransferase activity"/>
    <property type="evidence" value="ECO:0007669"/>
    <property type="project" value="UniProtKB-KW"/>
</dbReference>
<dbReference type="EMBL" id="CAWUFR010000637">
    <property type="protein sequence ID" value="CAK6980030.1"/>
    <property type="molecule type" value="Genomic_DNA"/>
</dbReference>
<evidence type="ECO:0000313" key="9">
    <source>
        <dbReference type="EMBL" id="CAK6980030.1"/>
    </source>
</evidence>
<dbReference type="PANTHER" id="PTHR10339">
    <property type="entry name" value="ADP-RIBOSYLTRANSFERASE"/>
    <property type="match status" value="1"/>
</dbReference>
<accession>A0AAV1Q9X9</accession>
<evidence type="ECO:0000313" key="10">
    <source>
        <dbReference type="Proteomes" id="UP001314229"/>
    </source>
</evidence>
<comment type="catalytic activity">
    <reaction evidence="6 7">
        <text>L-arginyl-[protein] + NAD(+) = N(omega)-(ADP-D-ribosyl)-L-arginyl-[protein] + nicotinamide + H(+)</text>
        <dbReference type="Rhea" id="RHEA:19149"/>
        <dbReference type="Rhea" id="RHEA-COMP:10532"/>
        <dbReference type="Rhea" id="RHEA-COMP:15087"/>
        <dbReference type="ChEBI" id="CHEBI:15378"/>
        <dbReference type="ChEBI" id="CHEBI:17154"/>
        <dbReference type="ChEBI" id="CHEBI:29965"/>
        <dbReference type="ChEBI" id="CHEBI:57540"/>
        <dbReference type="ChEBI" id="CHEBI:142554"/>
        <dbReference type="EC" id="2.4.2.31"/>
    </reaction>
</comment>
<evidence type="ECO:0000256" key="2">
    <source>
        <dbReference type="ARBA" id="ARBA00022676"/>
    </source>
</evidence>
<dbReference type="PRINTS" id="PR00970">
    <property type="entry name" value="RIBTRNSFRASE"/>
</dbReference>
<dbReference type="GO" id="GO:0106274">
    <property type="term" value="F:NAD+-protein-arginine ADP-ribosyltransferase activity"/>
    <property type="evidence" value="ECO:0007669"/>
    <property type="project" value="UniProtKB-EC"/>
</dbReference>
<comment type="caution">
    <text evidence="9">The sequence shown here is derived from an EMBL/GenBank/DDBJ whole genome shotgun (WGS) entry which is preliminary data.</text>
</comment>
<comment type="similarity">
    <text evidence="1 7">Belongs to the Arg-specific ADP-ribosyltransferase family.</text>
</comment>
<protein>
    <recommendedName>
        <fullName evidence="7">NAD(P)(+)--arginine ADP-ribosyltransferase</fullName>
        <ecNumber evidence="7">2.4.2.31</ecNumber>
    </recommendedName>
    <alternativeName>
        <fullName evidence="7">Mono(ADP-ribosyl)transferase</fullName>
    </alternativeName>
</protein>
<keyword evidence="3 7" id="KW-0808">Transferase</keyword>
<dbReference type="Gene3D" id="3.90.176.10">
    <property type="entry name" value="Toxin ADP-ribosyltransferase, Chain A, domain 1"/>
    <property type="match status" value="2"/>
</dbReference>